<proteinExistence type="inferred from homology"/>
<dbReference type="InterPro" id="IPR014746">
    <property type="entry name" value="Gln_synth/guanido_kin_cat_dom"/>
</dbReference>
<dbReference type="GeneID" id="82203100"/>
<evidence type="ECO:0000313" key="12">
    <source>
        <dbReference type="Proteomes" id="UP000186341"/>
    </source>
</evidence>
<dbReference type="Gene3D" id="3.30.590.20">
    <property type="match status" value="1"/>
</dbReference>
<dbReference type="AlphaFoldDB" id="A0A1U7NF53"/>
<dbReference type="GO" id="GO:0046872">
    <property type="term" value="F:metal ion binding"/>
    <property type="evidence" value="ECO:0007669"/>
    <property type="project" value="TreeGrafter"/>
</dbReference>
<evidence type="ECO:0000256" key="1">
    <source>
        <dbReference type="ARBA" id="ARBA00005006"/>
    </source>
</evidence>
<evidence type="ECO:0000256" key="2">
    <source>
        <dbReference type="ARBA" id="ARBA00012220"/>
    </source>
</evidence>
<evidence type="ECO:0000259" key="10">
    <source>
        <dbReference type="Pfam" id="PF04262"/>
    </source>
</evidence>
<dbReference type="EC" id="6.3.2.2" evidence="2 9"/>
<keyword evidence="4 8" id="KW-0317">Glutathione biosynthesis</keyword>
<dbReference type="InterPro" id="IPR007370">
    <property type="entry name" value="Glu_cys_ligase"/>
</dbReference>
<comment type="pathway">
    <text evidence="1 9">Sulfur metabolism; glutathione biosynthesis; glutathione from L-cysteine and L-glutamate: step 1/2.</text>
</comment>
<gene>
    <name evidence="11" type="ORF">BO222_07895</name>
</gene>
<evidence type="ECO:0000256" key="9">
    <source>
        <dbReference type="RuleBase" id="RU004391"/>
    </source>
</evidence>
<keyword evidence="5" id="KW-0547">Nucleotide-binding</keyword>
<evidence type="ECO:0000256" key="8">
    <source>
        <dbReference type="RuleBase" id="RU003544"/>
    </source>
</evidence>
<dbReference type="PANTHER" id="PTHR38761:SF1">
    <property type="entry name" value="GLUTAMATE--CYSTEINE LIGASE"/>
    <property type="match status" value="1"/>
</dbReference>
<evidence type="ECO:0000256" key="7">
    <source>
        <dbReference type="ARBA" id="ARBA00048819"/>
    </source>
</evidence>
<evidence type="ECO:0000256" key="5">
    <source>
        <dbReference type="ARBA" id="ARBA00022741"/>
    </source>
</evidence>
<feature type="domain" description="Glutamate--cysteine ligase" evidence="10">
    <location>
        <begin position="10"/>
        <end position="241"/>
    </location>
</feature>
<dbReference type="EMBL" id="MPJW01000153">
    <property type="protein sequence ID" value="OLU38732.1"/>
    <property type="molecule type" value="Genomic_DNA"/>
</dbReference>
<dbReference type="InterPro" id="IPR006334">
    <property type="entry name" value="Glut_cys_ligase"/>
</dbReference>
<keyword evidence="12" id="KW-1185">Reference proteome</keyword>
<dbReference type="GO" id="GO:0006750">
    <property type="term" value="P:glutathione biosynthetic process"/>
    <property type="evidence" value="ECO:0007669"/>
    <property type="project" value="UniProtKB-UniPathway"/>
</dbReference>
<dbReference type="Proteomes" id="UP000186341">
    <property type="component" value="Unassembled WGS sequence"/>
</dbReference>
<reference evidence="11 12" key="1">
    <citation type="submission" date="2016-11" db="EMBL/GenBank/DDBJ databases">
        <title>Description of two novel members of the family Erysipelotrichaceae: Ileibacterium lipovorans gen. nov., sp. nov. and Dubosiella newyorkensis, gen. nov., sp. nov.</title>
        <authorList>
            <person name="Cox L.M."/>
            <person name="Sohn J."/>
            <person name="Tyrrell K.L."/>
            <person name="Citron D.M."/>
            <person name="Lawson P.A."/>
            <person name="Patel N.B."/>
            <person name="Iizumi T."/>
            <person name="Perez-Perez G.I."/>
            <person name="Goldstein E.J."/>
            <person name="Blaser M.J."/>
        </authorList>
    </citation>
    <scope>NUCLEOTIDE SEQUENCE [LARGE SCALE GENOMIC DNA]</scope>
    <source>
        <strain evidence="11 12">NYU-BL-A3</strain>
    </source>
</reference>
<keyword evidence="3 8" id="KW-0436">Ligase</keyword>
<organism evidence="11 12">
    <name type="scientific">Ileibacterium valens</name>
    <dbReference type="NCBI Taxonomy" id="1862668"/>
    <lineage>
        <taxon>Bacteria</taxon>
        <taxon>Bacillati</taxon>
        <taxon>Bacillota</taxon>
        <taxon>Erysipelotrichia</taxon>
        <taxon>Erysipelotrichales</taxon>
        <taxon>Erysipelotrichaceae</taxon>
        <taxon>Ileibacterium</taxon>
    </lineage>
</organism>
<dbReference type="PANTHER" id="PTHR38761">
    <property type="entry name" value="GLUTAMATE--CYSTEINE LIGASE"/>
    <property type="match status" value="1"/>
</dbReference>
<dbReference type="Pfam" id="PF04262">
    <property type="entry name" value="Glu_cys_ligase"/>
    <property type="match status" value="1"/>
</dbReference>
<comment type="catalytic activity">
    <reaction evidence="7 9">
        <text>L-cysteine + L-glutamate + ATP = gamma-L-glutamyl-L-cysteine + ADP + phosphate + H(+)</text>
        <dbReference type="Rhea" id="RHEA:13285"/>
        <dbReference type="ChEBI" id="CHEBI:15378"/>
        <dbReference type="ChEBI" id="CHEBI:29985"/>
        <dbReference type="ChEBI" id="CHEBI:30616"/>
        <dbReference type="ChEBI" id="CHEBI:35235"/>
        <dbReference type="ChEBI" id="CHEBI:43474"/>
        <dbReference type="ChEBI" id="CHEBI:58173"/>
        <dbReference type="ChEBI" id="CHEBI:456216"/>
        <dbReference type="EC" id="6.3.2.2"/>
    </reaction>
</comment>
<sequence>MINPESTLQRPFLMDGGFGLEKEMLRLDHQAHMAHTPHPFTEKSIVTDFCENQVEINTDPHPSIEETYKELVETDSYIAKKLAKNNEITWPFSSPSLILSEEDIQPAYTRKSEEAQNYRSYLASRYGKYKMTFSGIHYNFSFSNELLQSAFMDSHASDYREFVDGVYLKLAKTAAMYGWLINAICSASPLLDGSYYEKGLQNSTCFTGMSSLRNSEFGYWNFFTPVFDYSSIEAYTRSIMDYCQNRLIKAPSELYYPIRLKPPGKYSLDNLRNNGVQRIEFRMIDLNPLAEGGVNLQDLRFIHLFIVWMASRKDFYFSNEMQVLAAQNFKNASHFDLKTSRISGIQNDVEISAPIFQAAWDILEQLEDFARKYAPDYLVDVEFQQKKLRDPAHFRYSWIVRRQFSDCYVQKGLQLAIEMQTAAVEQSENQTDNSAEKSSMK</sequence>
<protein>
    <recommendedName>
        <fullName evidence="2 9">Glutamate--cysteine ligase</fullName>
        <ecNumber evidence="2 9">6.3.2.2</ecNumber>
    </recommendedName>
</protein>
<dbReference type="RefSeq" id="WP_075819967.1">
    <property type="nucleotide sequence ID" value="NZ_CAPNHH010000118.1"/>
</dbReference>
<dbReference type="GO" id="GO:0004357">
    <property type="term" value="F:glutamate-cysteine ligase activity"/>
    <property type="evidence" value="ECO:0007669"/>
    <property type="project" value="UniProtKB-EC"/>
</dbReference>
<dbReference type="SUPFAM" id="SSF55931">
    <property type="entry name" value="Glutamine synthetase/guanido kinase"/>
    <property type="match status" value="1"/>
</dbReference>
<dbReference type="OrthoDB" id="9803907at2"/>
<evidence type="ECO:0000256" key="3">
    <source>
        <dbReference type="ARBA" id="ARBA00022598"/>
    </source>
</evidence>
<accession>A0A1U7NF53</accession>
<evidence type="ECO:0000256" key="4">
    <source>
        <dbReference type="ARBA" id="ARBA00022684"/>
    </source>
</evidence>
<keyword evidence="6" id="KW-0067">ATP-binding</keyword>
<dbReference type="GO" id="GO:0005524">
    <property type="term" value="F:ATP binding"/>
    <property type="evidence" value="ECO:0007669"/>
    <property type="project" value="UniProtKB-KW"/>
</dbReference>
<name>A0A1U7NF53_9FIRM</name>
<dbReference type="GO" id="GO:0005829">
    <property type="term" value="C:cytosol"/>
    <property type="evidence" value="ECO:0007669"/>
    <property type="project" value="TreeGrafter"/>
</dbReference>
<dbReference type="UniPathway" id="UPA00142">
    <property type="reaction ID" value="UER00209"/>
</dbReference>
<evidence type="ECO:0000256" key="6">
    <source>
        <dbReference type="ARBA" id="ARBA00022840"/>
    </source>
</evidence>
<comment type="caution">
    <text evidence="11">The sequence shown here is derived from an EMBL/GenBank/DDBJ whole genome shotgun (WGS) entry which is preliminary data.</text>
</comment>
<comment type="similarity">
    <text evidence="8">Belongs to the glutamate--cysteine ligase type 1 family.</text>
</comment>
<evidence type="ECO:0000313" key="11">
    <source>
        <dbReference type="EMBL" id="OLU38732.1"/>
    </source>
</evidence>